<organism evidence="1 2">
    <name type="scientific">Pontibacter oryzae</name>
    <dbReference type="NCBI Taxonomy" id="2304593"/>
    <lineage>
        <taxon>Bacteria</taxon>
        <taxon>Pseudomonadati</taxon>
        <taxon>Bacteroidota</taxon>
        <taxon>Cytophagia</taxon>
        <taxon>Cytophagales</taxon>
        <taxon>Hymenobacteraceae</taxon>
        <taxon>Pontibacter</taxon>
    </lineage>
</organism>
<dbReference type="AlphaFoldDB" id="A0A399SJJ9"/>
<dbReference type="Proteomes" id="UP000266005">
    <property type="component" value="Unassembled WGS sequence"/>
</dbReference>
<evidence type="ECO:0000313" key="1">
    <source>
        <dbReference type="EMBL" id="RIJ42663.1"/>
    </source>
</evidence>
<evidence type="ECO:0000313" key="2">
    <source>
        <dbReference type="Proteomes" id="UP000266005"/>
    </source>
</evidence>
<dbReference type="RefSeq" id="WP_119430545.1">
    <property type="nucleotide sequence ID" value="NZ_QWGE01000001.1"/>
</dbReference>
<sequence>MWYYLDCSGLGISKSFSISFDAYCTYKQKHQELSSDIETFSGKLEFFKNNKQLFIFPFNHFTVRLDNEPHYKFDFKPSEYLAEIYIYNHWFVEMSMDCLTNAAHQYTDILFKSCAQLWNNFLKKEDDLPPLKKFVKYEKMKFRELCELYAPGRFDFYYKFDINKDDFWGPKHEISKDYWTEIFVKETVDYIIKLERYNQKKIHEQLALANSSINFSEAPSLPAKPAARTAVDSKTKEVTFLQLFRSNQENVDRFITMLVKYEYLTHDLKWNFDFYRPGLLVPIIDYLEKESIIRNLSNRSKLGEIFNKQFGQIMSIRNYSKPKMTLGLDSNLRRDLESLK</sequence>
<proteinExistence type="predicted"/>
<keyword evidence="2" id="KW-1185">Reference proteome</keyword>
<reference evidence="2" key="1">
    <citation type="submission" date="2018-08" db="EMBL/GenBank/DDBJ databases">
        <title>Mucilaginibacter sp. MYSH2.</title>
        <authorList>
            <person name="Seo T."/>
        </authorList>
    </citation>
    <scope>NUCLEOTIDE SEQUENCE [LARGE SCALE GENOMIC DNA]</scope>
    <source>
        <strain evidence="2">KIRAN</strain>
    </source>
</reference>
<protein>
    <submittedName>
        <fullName evidence="1">Uncharacterized protein</fullName>
    </submittedName>
</protein>
<gene>
    <name evidence="1" type="ORF">D1627_02065</name>
</gene>
<comment type="caution">
    <text evidence="1">The sequence shown here is derived from an EMBL/GenBank/DDBJ whole genome shotgun (WGS) entry which is preliminary data.</text>
</comment>
<name>A0A399SJJ9_9BACT</name>
<dbReference type="EMBL" id="QWGE01000001">
    <property type="protein sequence ID" value="RIJ42663.1"/>
    <property type="molecule type" value="Genomic_DNA"/>
</dbReference>
<accession>A0A399SJJ9</accession>